<gene>
    <name evidence="2" type="ORF">Ga0080559_TMP2954</name>
</gene>
<protein>
    <recommendedName>
        <fullName evidence="4">DUF2937 protein</fullName>
    </recommendedName>
</protein>
<keyword evidence="1" id="KW-0812">Transmembrane</keyword>
<dbReference type="OrthoDB" id="193051at2"/>
<dbReference type="KEGG" id="tpro:Ga0080559_TMP2954"/>
<dbReference type="Proteomes" id="UP000186559">
    <property type="component" value="Chromosome"/>
</dbReference>
<proteinExistence type="predicted"/>
<keyword evidence="1" id="KW-0472">Membrane</keyword>
<dbReference type="Pfam" id="PF11157">
    <property type="entry name" value="DUF2937"/>
    <property type="match status" value="1"/>
</dbReference>
<reference evidence="2 3" key="1">
    <citation type="submission" date="2016-03" db="EMBL/GenBank/DDBJ databases">
        <title>Deep-sea bacteria in the southern Pacific.</title>
        <authorList>
            <person name="Tang K."/>
        </authorList>
    </citation>
    <scope>NUCLEOTIDE SEQUENCE [LARGE SCALE GENOMIC DNA]</scope>
    <source>
        <strain evidence="2 3">JLT2016</strain>
    </source>
</reference>
<dbReference type="RefSeq" id="WP_076623699.1">
    <property type="nucleotide sequence ID" value="NZ_BMEW01000007.1"/>
</dbReference>
<dbReference type="AlphaFoldDB" id="A0A1U7D6R5"/>
<dbReference type="InterPro" id="IPR022584">
    <property type="entry name" value="DUF2937"/>
</dbReference>
<keyword evidence="1" id="KW-1133">Transmembrane helix</keyword>
<name>A0A1U7D6R5_9RHOB</name>
<feature type="transmembrane region" description="Helical" evidence="1">
    <location>
        <begin position="134"/>
        <end position="155"/>
    </location>
</feature>
<sequence>MILRTMALAAGLTGAATLSQFPEFSQQYTQRLGGAVDELTRVVAEFDRDAETVGLGRDEALRQLATGGDFGAARAESLRATVARQARLSSDLAAIEDAGPFMRARLAAHLADPDIAARAWENFRPGLPMTFEGAVFAGAGFGAGWLLLAALVSVLRWPLRRRRHRAPIMARAGRIEPGAPRRANG</sequence>
<dbReference type="EMBL" id="CP014796">
    <property type="protein sequence ID" value="APX23750.1"/>
    <property type="molecule type" value="Genomic_DNA"/>
</dbReference>
<evidence type="ECO:0000256" key="1">
    <source>
        <dbReference type="SAM" id="Phobius"/>
    </source>
</evidence>
<evidence type="ECO:0000313" key="2">
    <source>
        <dbReference type="EMBL" id="APX23750.1"/>
    </source>
</evidence>
<evidence type="ECO:0008006" key="4">
    <source>
        <dbReference type="Google" id="ProtNLM"/>
    </source>
</evidence>
<dbReference type="STRING" id="1229727.Ga0080559_TMP2954"/>
<keyword evidence="3" id="KW-1185">Reference proteome</keyword>
<accession>A0A1U7D6R5</accession>
<organism evidence="2 3">
    <name type="scientific">Salipiger profundus</name>
    <dbReference type="NCBI Taxonomy" id="1229727"/>
    <lineage>
        <taxon>Bacteria</taxon>
        <taxon>Pseudomonadati</taxon>
        <taxon>Pseudomonadota</taxon>
        <taxon>Alphaproteobacteria</taxon>
        <taxon>Rhodobacterales</taxon>
        <taxon>Roseobacteraceae</taxon>
        <taxon>Salipiger</taxon>
    </lineage>
</organism>
<evidence type="ECO:0000313" key="3">
    <source>
        <dbReference type="Proteomes" id="UP000186559"/>
    </source>
</evidence>